<sequence>MHGWEALSIALRQVVVLLKDVKASWLVGGSCGLLLQGVPLTAAPQDLDLYVDSEGAQELHYALSAYSTDQQLEDRTAIYRSILSHYSVAGTNVELVGGFEVNTNGCLYNVEVDFLSEQYSQIYKLFLEDSPATNKHVLRLMPLEHELLFNLLRNRPDRYEAIAAVMRSRSSKISKALEALLERNMFSEAIIQELNKLLLSENRQA</sequence>
<dbReference type="InterPro" id="IPR043519">
    <property type="entry name" value="NT_sf"/>
</dbReference>
<proteinExistence type="predicted"/>
<dbReference type="Pfam" id="PF10706">
    <property type="entry name" value="Aminoglyc_resit"/>
    <property type="match status" value="1"/>
</dbReference>
<comment type="caution">
    <text evidence="1">The sequence shown here is derived from an EMBL/GenBank/DDBJ whole genome shotgun (WGS) entry which is preliminary data.</text>
</comment>
<evidence type="ECO:0000313" key="2">
    <source>
        <dbReference type="Proteomes" id="UP001165962"/>
    </source>
</evidence>
<accession>A0ABX0J3P6</accession>
<evidence type="ECO:0000313" key="1">
    <source>
        <dbReference type="EMBL" id="NHN28736.1"/>
    </source>
</evidence>
<name>A0ABX0J3P6_9BACL</name>
<dbReference type="Proteomes" id="UP001165962">
    <property type="component" value="Unassembled WGS sequence"/>
</dbReference>
<dbReference type="SUPFAM" id="SSF81301">
    <property type="entry name" value="Nucleotidyltransferase"/>
    <property type="match status" value="1"/>
</dbReference>
<dbReference type="InterPro" id="IPR019646">
    <property type="entry name" value="Aminoglyc_AdlTrfase"/>
</dbReference>
<dbReference type="Gene3D" id="3.30.460.40">
    <property type="match status" value="1"/>
</dbReference>
<keyword evidence="2" id="KW-1185">Reference proteome</keyword>
<protein>
    <recommendedName>
        <fullName evidence="3">Nucleotidyltransferase AbiEii toxin of type IV toxin-antitoxin system</fullName>
    </recommendedName>
</protein>
<dbReference type="RefSeq" id="WP_166145741.1">
    <property type="nucleotide sequence ID" value="NZ_JAAOIW010000001.1"/>
</dbReference>
<organism evidence="1 2">
    <name type="scientific">Paenibacillus agricola</name>
    <dbReference type="NCBI Taxonomy" id="2716264"/>
    <lineage>
        <taxon>Bacteria</taxon>
        <taxon>Bacillati</taxon>
        <taxon>Bacillota</taxon>
        <taxon>Bacilli</taxon>
        <taxon>Bacillales</taxon>
        <taxon>Paenibacillaceae</taxon>
        <taxon>Paenibacillus</taxon>
    </lineage>
</organism>
<reference evidence="1" key="1">
    <citation type="submission" date="2020-03" db="EMBL/GenBank/DDBJ databases">
        <title>Draft sequencing of Paenibacilllus sp. S3N08.</title>
        <authorList>
            <person name="Kim D.-U."/>
        </authorList>
    </citation>
    <scope>NUCLEOTIDE SEQUENCE</scope>
    <source>
        <strain evidence="1">S3N08</strain>
    </source>
</reference>
<evidence type="ECO:0008006" key="3">
    <source>
        <dbReference type="Google" id="ProtNLM"/>
    </source>
</evidence>
<gene>
    <name evidence="1" type="ORF">G9U52_02690</name>
</gene>
<dbReference type="EMBL" id="JAAOIW010000001">
    <property type="protein sequence ID" value="NHN28736.1"/>
    <property type="molecule type" value="Genomic_DNA"/>
</dbReference>